<name>A0ABP0JU87_9DINO</name>
<feature type="non-terminal residue" evidence="1">
    <location>
        <position position="391"/>
    </location>
</feature>
<gene>
    <name evidence="1" type="ORF">CCMP2556_LOCUS12915</name>
</gene>
<keyword evidence="2" id="KW-1185">Reference proteome</keyword>
<feature type="non-terminal residue" evidence="1">
    <location>
        <position position="1"/>
    </location>
</feature>
<organism evidence="1 2">
    <name type="scientific">Durusdinium trenchii</name>
    <dbReference type="NCBI Taxonomy" id="1381693"/>
    <lineage>
        <taxon>Eukaryota</taxon>
        <taxon>Sar</taxon>
        <taxon>Alveolata</taxon>
        <taxon>Dinophyceae</taxon>
        <taxon>Suessiales</taxon>
        <taxon>Symbiodiniaceae</taxon>
        <taxon>Durusdinium</taxon>
    </lineage>
</organism>
<accession>A0ABP0JU87</accession>
<evidence type="ECO:0000313" key="2">
    <source>
        <dbReference type="Proteomes" id="UP001642484"/>
    </source>
</evidence>
<dbReference type="EMBL" id="CAXAMN010006440">
    <property type="protein sequence ID" value="CAK9017559.1"/>
    <property type="molecule type" value="Genomic_DNA"/>
</dbReference>
<proteinExistence type="predicted"/>
<reference evidence="1 2" key="1">
    <citation type="submission" date="2024-02" db="EMBL/GenBank/DDBJ databases">
        <authorList>
            <person name="Chen Y."/>
            <person name="Shah S."/>
            <person name="Dougan E. K."/>
            <person name="Thang M."/>
            <person name="Chan C."/>
        </authorList>
    </citation>
    <scope>NUCLEOTIDE SEQUENCE [LARGE SCALE GENOMIC DNA]</scope>
</reference>
<comment type="caution">
    <text evidence="1">The sequence shown here is derived from an EMBL/GenBank/DDBJ whole genome shotgun (WGS) entry which is preliminary data.</text>
</comment>
<sequence length="391" mass="44352">ATDAIVKRQYKCGQKTTEQQVGKINRSLANAGLPQIKDWDSWKVKQNLKGWGCGGSCVLHLQQALCKRVCVRRKGPQAERGKVAQGYLPAFLKSTCVKPLRLVHQDSSRCNHWRERWGELEGTTPTVRQLFTVSQLRAVIPDIENSFDMCLAHFEFCQAEVRAATQVHKQSMWHFCCLLLSCLLPLQQMPANKQTDIRARALKALEMMTPEHIGPAGLSADFSAEVLRFVRLHDVRDHDVAATSYEKFEFTRRLKMLFSYGVILTPDGVAEDTYTNLAIRNAKQAGAIQFGNRLHTLWRPLSRERATALAQSVKNVADVVNDRIEAEMHSKDLDMAFSCFDLRLWHEAKEKLDKGQVQYWRAFEAGMGLQVNRLSKTLGIDADLARRELTA</sequence>
<protein>
    <submittedName>
        <fullName evidence="1">Uncharacterized protein</fullName>
    </submittedName>
</protein>
<evidence type="ECO:0000313" key="1">
    <source>
        <dbReference type="EMBL" id="CAK9017559.1"/>
    </source>
</evidence>
<dbReference type="Proteomes" id="UP001642484">
    <property type="component" value="Unassembled WGS sequence"/>
</dbReference>